<name>A0A1J0AE93_9CYAN</name>
<dbReference type="Proteomes" id="UP000180235">
    <property type="component" value="Chromosome"/>
</dbReference>
<dbReference type="AlphaFoldDB" id="A0A1J0AE93"/>
<accession>A0A1J0AE93</accession>
<proteinExistence type="predicted"/>
<evidence type="ECO:0000313" key="3">
    <source>
        <dbReference type="Proteomes" id="UP000180235"/>
    </source>
</evidence>
<keyword evidence="3" id="KW-1185">Reference proteome</keyword>
<dbReference type="STRING" id="1188229.GlitD10_1927"/>
<dbReference type="SUPFAM" id="SSF52980">
    <property type="entry name" value="Restriction endonuclease-like"/>
    <property type="match status" value="1"/>
</dbReference>
<dbReference type="InterPro" id="IPR012296">
    <property type="entry name" value="Nuclease_put_TT1808"/>
</dbReference>
<dbReference type="Gene3D" id="3.90.1570.10">
    <property type="entry name" value="tt1808, chain A"/>
    <property type="match status" value="1"/>
</dbReference>
<dbReference type="EMBL" id="CP017675">
    <property type="protein sequence ID" value="APB34253.1"/>
    <property type="molecule type" value="Genomic_DNA"/>
</dbReference>
<dbReference type="PANTHER" id="PTHR34107:SF5">
    <property type="entry name" value="SLL1355 PROTEIN"/>
    <property type="match status" value="1"/>
</dbReference>
<protein>
    <submittedName>
        <fullName evidence="2">Uncharacterized protein conserved in cyanobacteria</fullName>
    </submittedName>
</protein>
<evidence type="ECO:0000313" key="2">
    <source>
        <dbReference type="EMBL" id="APB34253.1"/>
    </source>
</evidence>
<gene>
    <name evidence="2" type="ORF">GlitD10_1927</name>
</gene>
<dbReference type="Pfam" id="PF05685">
    <property type="entry name" value="Uma2"/>
    <property type="match status" value="1"/>
</dbReference>
<dbReference type="RefSeq" id="WP_071455817.1">
    <property type="nucleotide sequence ID" value="NZ_CP017675.1"/>
</dbReference>
<dbReference type="PANTHER" id="PTHR34107">
    <property type="entry name" value="SLL0198 PROTEIN-RELATED"/>
    <property type="match status" value="1"/>
</dbReference>
<dbReference type="KEGG" id="glt:GlitD10_1927"/>
<dbReference type="InterPro" id="IPR008538">
    <property type="entry name" value="Uma2"/>
</dbReference>
<dbReference type="OrthoDB" id="517930at2"/>
<evidence type="ECO:0000259" key="1">
    <source>
        <dbReference type="Pfam" id="PF05685"/>
    </source>
</evidence>
<sequence length="187" mass="21248">MYSPLSQESLSLPEFLALPETQPDREYINGKIHPKPMPQGKHSRLQTKLAALINQQGESPHIAVAFCELRCQFGGRVLVPDISIFKWANIPKDEENEPLNTIQIPPDWLIEILFPNQSAILLIDQINFALRHGTELAWLISSQEKSILTFRGNEFAYHQGAENLPVLAELHPWHVSASDIWQLLKLT</sequence>
<feature type="domain" description="Putative restriction endonuclease" evidence="1">
    <location>
        <begin position="13"/>
        <end position="159"/>
    </location>
</feature>
<organism evidence="2 3">
    <name type="scientific">Gloeomargarita lithophora Alchichica-D10</name>
    <dbReference type="NCBI Taxonomy" id="1188229"/>
    <lineage>
        <taxon>Bacteria</taxon>
        <taxon>Bacillati</taxon>
        <taxon>Cyanobacteriota</taxon>
        <taxon>Cyanophyceae</taxon>
        <taxon>Gloeomargaritales</taxon>
        <taxon>Gloeomargaritaceae</taxon>
        <taxon>Gloeomargarita</taxon>
    </lineage>
</organism>
<dbReference type="InterPro" id="IPR011335">
    <property type="entry name" value="Restrct_endonuc-II-like"/>
</dbReference>
<dbReference type="CDD" id="cd06260">
    <property type="entry name" value="DUF820-like"/>
    <property type="match status" value="1"/>
</dbReference>
<reference evidence="2 3" key="1">
    <citation type="submission" date="2016-10" db="EMBL/GenBank/DDBJ databases">
        <title>Description of Gloeomargarita lithophora gen. nov., sp. nov., a thylakoid-bearing basal-branching cyanobacterium with intracellular carbonates, and proposal for Gloeomargaritales ord. nov.</title>
        <authorList>
            <person name="Moreira D."/>
            <person name="Tavera R."/>
            <person name="Benzerara K."/>
            <person name="Skouri-Panet F."/>
            <person name="Couradeau E."/>
            <person name="Gerard E."/>
            <person name="Loussert C."/>
            <person name="Novelo E."/>
            <person name="Zivanovic Y."/>
            <person name="Lopez-Garcia P."/>
        </authorList>
    </citation>
    <scope>NUCLEOTIDE SEQUENCE [LARGE SCALE GENOMIC DNA]</scope>
    <source>
        <strain evidence="2 3">D10</strain>
    </source>
</reference>